<keyword evidence="3 4" id="KW-0732">Signal</keyword>
<dbReference type="Pfam" id="PF00386">
    <property type="entry name" value="C1q"/>
    <property type="match status" value="1"/>
</dbReference>
<dbReference type="InterPro" id="IPR008983">
    <property type="entry name" value="Tumour_necrosis_fac-like_dom"/>
</dbReference>
<feature type="signal peptide" evidence="4">
    <location>
        <begin position="1"/>
        <end position="18"/>
    </location>
</feature>
<dbReference type="PANTHER" id="PTHR22923:SF102">
    <property type="entry name" value="CEREBELLIN 13-RELATED"/>
    <property type="match status" value="1"/>
</dbReference>
<evidence type="ECO:0000259" key="5">
    <source>
        <dbReference type="PROSITE" id="PS50871"/>
    </source>
</evidence>
<dbReference type="GO" id="GO:0005576">
    <property type="term" value="C:extracellular region"/>
    <property type="evidence" value="ECO:0007669"/>
    <property type="project" value="UniProtKB-SubCell"/>
</dbReference>
<dbReference type="Proteomes" id="UP000694557">
    <property type="component" value="Unassembled WGS sequence"/>
</dbReference>
<protein>
    <recommendedName>
        <fullName evidence="5">C1q domain-containing protein</fullName>
    </recommendedName>
</protein>
<dbReference type="GeneTree" id="ENSGT00980000199396"/>
<evidence type="ECO:0000313" key="6">
    <source>
        <dbReference type="Ensembl" id="ENSOKIP00005079687.1"/>
    </source>
</evidence>
<accession>A0A8C7IXW8</accession>
<dbReference type="AlphaFoldDB" id="A0A8C7IXW8"/>
<keyword evidence="7" id="KW-1185">Reference proteome</keyword>
<evidence type="ECO:0000256" key="2">
    <source>
        <dbReference type="ARBA" id="ARBA00022525"/>
    </source>
</evidence>
<reference evidence="6" key="2">
    <citation type="submission" date="2025-09" db="UniProtKB">
        <authorList>
            <consortium name="Ensembl"/>
        </authorList>
    </citation>
    <scope>IDENTIFICATION</scope>
</reference>
<name>A0A8C7IXW8_ONCKI</name>
<dbReference type="PANTHER" id="PTHR22923">
    <property type="entry name" value="CEREBELLIN-RELATED"/>
    <property type="match status" value="1"/>
</dbReference>
<dbReference type="PROSITE" id="PS50871">
    <property type="entry name" value="C1Q"/>
    <property type="match status" value="1"/>
</dbReference>
<proteinExistence type="predicted"/>
<feature type="chain" id="PRO_5034295996" description="C1q domain-containing protein" evidence="4">
    <location>
        <begin position="19"/>
        <end position="207"/>
    </location>
</feature>
<dbReference type="Ensembl" id="ENSOKIT00005084894.1">
    <property type="protein sequence ID" value="ENSOKIP00005079687.1"/>
    <property type="gene ID" value="ENSOKIG00005034389.1"/>
</dbReference>
<keyword evidence="2" id="KW-0964">Secreted</keyword>
<dbReference type="InterPro" id="IPR050822">
    <property type="entry name" value="Cerebellin_Synaptic_Org"/>
</dbReference>
<evidence type="ECO:0000256" key="3">
    <source>
        <dbReference type="ARBA" id="ARBA00022729"/>
    </source>
</evidence>
<dbReference type="SUPFAM" id="SSF49842">
    <property type="entry name" value="TNF-like"/>
    <property type="match status" value="1"/>
</dbReference>
<evidence type="ECO:0000256" key="4">
    <source>
        <dbReference type="SAM" id="SignalP"/>
    </source>
</evidence>
<feature type="domain" description="C1q" evidence="5">
    <location>
        <begin position="64"/>
        <end position="207"/>
    </location>
</feature>
<organism evidence="6 7">
    <name type="scientific">Oncorhynchus kisutch</name>
    <name type="common">Coho salmon</name>
    <name type="synonym">Salmo kisutch</name>
    <dbReference type="NCBI Taxonomy" id="8019"/>
    <lineage>
        <taxon>Eukaryota</taxon>
        <taxon>Metazoa</taxon>
        <taxon>Chordata</taxon>
        <taxon>Craniata</taxon>
        <taxon>Vertebrata</taxon>
        <taxon>Euteleostomi</taxon>
        <taxon>Actinopterygii</taxon>
        <taxon>Neopterygii</taxon>
        <taxon>Teleostei</taxon>
        <taxon>Protacanthopterygii</taxon>
        <taxon>Salmoniformes</taxon>
        <taxon>Salmonidae</taxon>
        <taxon>Salmoninae</taxon>
        <taxon>Oncorhynchus</taxon>
    </lineage>
</organism>
<dbReference type="SMART" id="SM00110">
    <property type="entry name" value="C1Q"/>
    <property type="match status" value="1"/>
</dbReference>
<sequence>MKTTAFLMVSLSCGLSVAQDDTSMTEHEVECAAELQNSCYMLTLITEFGVVEEKQQTTVEKLQTTMEKLGVKGVLLHCPERDWRNRALQPGTNLTYSKVIPNIGNAYHSHIGELTAPVRGVYYFSFFFHAGGSEDSHTSLFKNEECMPITSDHKSSTDTADNGGNAVTLQLEVGDQVYIRLRANAHCHLFQFVRVFSLNRGWTDNGT</sequence>
<reference evidence="6" key="1">
    <citation type="submission" date="2025-08" db="UniProtKB">
        <authorList>
            <consortium name="Ensembl"/>
        </authorList>
    </citation>
    <scope>IDENTIFICATION</scope>
</reference>
<dbReference type="InterPro" id="IPR001073">
    <property type="entry name" value="C1q_dom"/>
</dbReference>
<evidence type="ECO:0000313" key="7">
    <source>
        <dbReference type="Proteomes" id="UP000694557"/>
    </source>
</evidence>
<dbReference type="PRINTS" id="PR00007">
    <property type="entry name" value="COMPLEMNTC1Q"/>
</dbReference>
<comment type="subcellular location">
    <subcellularLocation>
        <location evidence="1">Secreted</location>
    </subcellularLocation>
</comment>
<evidence type="ECO:0000256" key="1">
    <source>
        <dbReference type="ARBA" id="ARBA00004613"/>
    </source>
</evidence>
<dbReference type="Gene3D" id="2.60.120.40">
    <property type="match status" value="1"/>
</dbReference>